<feature type="transmembrane region" description="Helical" evidence="2">
    <location>
        <begin position="111"/>
        <end position="131"/>
    </location>
</feature>
<dbReference type="Gene3D" id="1.20.1300.10">
    <property type="entry name" value="Fumarate reductase/succinate dehydrogenase, transmembrane subunit"/>
    <property type="match status" value="1"/>
</dbReference>
<evidence type="ECO:0000256" key="1">
    <source>
        <dbReference type="SAM" id="MobiDB-lite"/>
    </source>
</evidence>
<sequence>MGILSSSARLVTQPSYSILDFPVRVSVTRRLDFVRFRAEGSTRVEDSPPSFLARHEFLIRRLHSLSGLIPVGAYMVVHLLVNASVLESPATFQKNVYQIHSLGSLLPFVEWTFIFIPILFHAIIGVAIVMGGIPNTGNYPYAANRRYTLQRVTGMIAFVFIAIHVFHMHGWIHEDTWLEKVVKPLGGAEFHPYNAASSAGLALQNYVMVAIYLIGILACVFHLANGIWTMGITWGAWVSPKAQHRASVVCSVFGVLLAIVGVSALFGMRAEGSGEKLIEAREVEEKMYEHKIESGELEPNEHKRAEVKEKNNE</sequence>
<feature type="transmembrane region" description="Helical" evidence="2">
    <location>
        <begin position="62"/>
        <end position="81"/>
    </location>
</feature>
<feature type="region of interest" description="Disordered" evidence="1">
    <location>
        <begin position="291"/>
        <end position="313"/>
    </location>
</feature>
<feature type="transmembrane region" description="Helical" evidence="2">
    <location>
        <begin position="152"/>
        <end position="172"/>
    </location>
</feature>
<gene>
    <name evidence="3" type="primary">sdhC</name>
    <name evidence="3" type="ORF">Pr1d_07440</name>
</gene>
<dbReference type="KEGG" id="bgok:Pr1d_07440"/>
<keyword evidence="2" id="KW-1133">Transmembrane helix</keyword>
<evidence type="ECO:0000313" key="3">
    <source>
        <dbReference type="EMBL" id="QEG33480.1"/>
    </source>
</evidence>
<dbReference type="AlphaFoldDB" id="A0A5B9Q6Z4"/>
<feature type="transmembrane region" description="Helical" evidence="2">
    <location>
        <begin position="246"/>
        <end position="266"/>
    </location>
</feature>
<keyword evidence="4" id="KW-1185">Reference proteome</keyword>
<feature type="transmembrane region" description="Helical" evidence="2">
    <location>
        <begin position="209"/>
        <end position="234"/>
    </location>
</feature>
<accession>A0A5B9Q6Z4</accession>
<keyword evidence="2" id="KW-0472">Membrane</keyword>
<proteinExistence type="predicted"/>
<protein>
    <submittedName>
        <fullName evidence="3">Succinate dehydrogenase cytochrome b558 subunit</fullName>
    </submittedName>
</protein>
<dbReference type="Proteomes" id="UP000323917">
    <property type="component" value="Chromosome"/>
</dbReference>
<evidence type="ECO:0000313" key="4">
    <source>
        <dbReference type="Proteomes" id="UP000323917"/>
    </source>
</evidence>
<name>A0A5B9Q6Z4_9BACT</name>
<dbReference type="InterPro" id="IPR034804">
    <property type="entry name" value="SQR/QFR_C/D"/>
</dbReference>
<organism evidence="3 4">
    <name type="scientific">Bythopirellula goksoeyrii</name>
    <dbReference type="NCBI Taxonomy" id="1400387"/>
    <lineage>
        <taxon>Bacteria</taxon>
        <taxon>Pseudomonadati</taxon>
        <taxon>Planctomycetota</taxon>
        <taxon>Planctomycetia</taxon>
        <taxon>Pirellulales</taxon>
        <taxon>Lacipirellulaceae</taxon>
        <taxon>Bythopirellula</taxon>
    </lineage>
</organism>
<reference evidence="3 4" key="1">
    <citation type="submission" date="2019-08" db="EMBL/GenBank/DDBJ databases">
        <title>Deep-cultivation of Planctomycetes and their phenomic and genomic characterization uncovers novel biology.</title>
        <authorList>
            <person name="Wiegand S."/>
            <person name="Jogler M."/>
            <person name="Boedeker C."/>
            <person name="Pinto D."/>
            <person name="Vollmers J."/>
            <person name="Rivas-Marin E."/>
            <person name="Kohn T."/>
            <person name="Peeters S.H."/>
            <person name="Heuer A."/>
            <person name="Rast P."/>
            <person name="Oberbeckmann S."/>
            <person name="Bunk B."/>
            <person name="Jeske O."/>
            <person name="Meyerdierks A."/>
            <person name="Storesund J.E."/>
            <person name="Kallscheuer N."/>
            <person name="Luecker S."/>
            <person name="Lage O.M."/>
            <person name="Pohl T."/>
            <person name="Merkel B.J."/>
            <person name="Hornburger P."/>
            <person name="Mueller R.-W."/>
            <person name="Bruemmer F."/>
            <person name="Labrenz M."/>
            <person name="Spormann A.M."/>
            <person name="Op den Camp H."/>
            <person name="Overmann J."/>
            <person name="Amann R."/>
            <person name="Jetten M.S.M."/>
            <person name="Mascher T."/>
            <person name="Medema M.H."/>
            <person name="Devos D.P."/>
            <person name="Kaster A.-K."/>
            <person name="Ovreas L."/>
            <person name="Rohde M."/>
            <person name="Galperin M.Y."/>
            <person name="Jogler C."/>
        </authorList>
    </citation>
    <scope>NUCLEOTIDE SEQUENCE [LARGE SCALE GENOMIC DNA]</scope>
    <source>
        <strain evidence="3 4">Pr1d</strain>
    </source>
</reference>
<dbReference type="EMBL" id="CP042913">
    <property type="protein sequence ID" value="QEG33480.1"/>
    <property type="molecule type" value="Genomic_DNA"/>
</dbReference>
<evidence type="ECO:0000256" key="2">
    <source>
        <dbReference type="SAM" id="Phobius"/>
    </source>
</evidence>
<dbReference type="CDD" id="cd03497">
    <property type="entry name" value="SQR_TypeB_1_TM"/>
    <property type="match status" value="1"/>
</dbReference>
<dbReference type="InterPro" id="IPR016002">
    <property type="entry name" value="Succ_DH_cyt_b558_Firmicute"/>
</dbReference>
<dbReference type="SUPFAM" id="SSF81343">
    <property type="entry name" value="Fumarate reductase respiratory complex transmembrane subunits"/>
    <property type="match status" value="1"/>
</dbReference>
<dbReference type="GO" id="GO:0016020">
    <property type="term" value="C:membrane"/>
    <property type="evidence" value="ECO:0007669"/>
    <property type="project" value="InterPro"/>
</dbReference>
<keyword evidence="2" id="KW-0812">Transmembrane</keyword>